<dbReference type="GeneID" id="116299318"/>
<sequence>MLPHIFGMNLVSVLVGIPILAVALADAKMSNFIEELKGKKIFGKEGKNLNLTWKYEIKSLPPHGTKILEFLFGEWKYPGYVSRKCLKVDENGNVEKAKNCEEKYGYEGNGGNNGVYQSKVMLYNLTKSDMEKTYGIDIEMGIYRSPLEDWFELRTFEKANITHFSISSNATVKEGHPASSVGDAVNITCQATGGPEPNVSLSKQDQVIKEGKGEVMHIIDKVAMKDAGEYVCVASNDREETVERRITLSVEGSAAQQTLLSGTTVQPTTSGSKKCISEPWMLGFLLLSRWI</sequence>
<dbReference type="OrthoDB" id="5985202at2759"/>
<evidence type="ECO:0000256" key="1">
    <source>
        <dbReference type="SAM" id="SignalP"/>
    </source>
</evidence>
<dbReference type="Proteomes" id="UP000515163">
    <property type="component" value="Unplaced"/>
</dbReference>
<evidence type="ECO:0000259" key="2">
    <source>
        <dbReference type="PROSITE" id="PS50835"/>
    </source>
</evidence>
<evidence type="ECO:0000313" key="4">
    <source>
        <dbReference type="RefSeq" id="XP_031563816.1"/>
    </source>
</evidence>
<gene>
    <name evidence="4" type="primary">LOC116299318</name>
</gene>
<dbReference type="Pfam" id="PF13927">
    <property type="entry name" value="Ig_3"/>
    <property type="match status" value="1"/>
</dbReference>
<dbReference type="InterPro" id="IPR036179">
    <property type="entry name" value="Ig-like_dom_sf"/>
</dbReference>
<proteinExistence type="predicted"/>
<dbReference type="KEGG" id="aten:116299318"/>
<evidence type="ECO:0000313" key="3">
    <source>
        <dbReference type="Proteomes" id="UP000515163"/>
    </source>
</evidence>
<dbReference type="InterPro" id="IPR013783">
    <property type="entry name" value="Ig-like_fold"/>
</dbReference>
<keyword evidence="1" id="KW-0732">Signal</keyword>
<dbReference type="SMART" id="SM00409">
    <property type="entry name" value="IG"/>
    <property type="match status" value="1"/>
</dbReference>
<dbReference type="InterPro" id="IPR003599">
    <property type="entry name" value="Ig_sub"/>
</dbReference>
<dbReference type="InParanoid" id="A0A6P8I9A2"/>
<feature type="domain" description="Ig-like" evidence="2">
    <location>
        <begin position="159"/>
        <end position="249"/>
    </location>
</feature>
<name>A0A6P8I9A2_ACTTE</name>
<dbReference type="AlphaFoldDB" id="A0A6P8I9A2"/>
<dbReference type="InterPro" id="IPR007110">
    <property type="entry name" value="Ig-like_dom"/>
</dbReference>
<dbReference type="RefSeq" id="XP_031563816.1">
    <property type="nucleotide sequence ID" value="XM_031707956.1"/>
</dbReference>
<organism evidence="3 4">
    <name type="scientific">Actinia tenebrosa</name>
    <name type="common">Australian red waratah sea anemone</name>
    <dbReference type="NCBI Taxonomy" id="6105"/>
    <lineage>
        <taxon>Eukaryota</taxon>
        <taxon>Metazoa</taxon>
        <taxon>Cnidaria</taxon>
        <taxon>Anthozoa</taxon>
        <taxon>Hexacorallia</taxon>
        <taxon>Actiniaria</taxon>
        <taxon>Actiniidae</taxon>
        <taxon>Actinia</taxon>
    </lineage>
</organism>
<dbReference type="InterPro" id="IPR003598">
    <property type="entry name" value="Ig_sub2"/>
</dbReference>
<feature type="chain" id="PRO_5027545538" evidence="1">
    <location>
        <begin position="26"/>
        <end position="291"/>
    </location>
</feature>
<dbReference type="PROSITE" id="PS50835">
    <property type="entry name" value="IG_LIKE"/>
    <property type="match status" value="1"/>
</dbReference>
<feature type="signal peptide" evidence="1">
    <location>
        <begin position="1"/>
        <end position="25"/>
    </location>
</feature>
<reference evidence="4" key="1">
    <citation type="submission" date="2025-08" db="UniProtKB">
        <authorList>
            <consortium name="RefSeq"/>
        </authorList>
    </citation>
    <scope>IDENTIFICATION</scope>
</reference>
<dbReference type="SMART" id="SM00408">
    <property type="entry name" value="IGc2"/>
    <property type="match status" value="1"/>
</dbReference>
<keyword evidence="3" id="KW-1185">Reference proteome</keyword>
<protein>
    <submittedName>
        <fullName evidence="4">Neuronal growth regulator 1-like</fullName>
    </submittedName>
</protein>
<accession>A0A6P8I9A2</accession>
<dbReference type="Gene3D" id="2.60.40.10">
    <property type="entry name" value="Immunoglobulins"/>
    <property type="match status" value="1"/>
</dbReference>
<dbReference type="SUPFAM" id="SSF48726">
    <property type="entry name" value="Immunoglobulin"/>
    <property type="match status" value="1"/>
</dbReference>